<dbReference type="InterPro" id="IPR003340">
    <property type="entry name" value="B3_DNA-bd"/>
</dbReference>
<dbReference type="GO" id="GO:0003677">
    <property type="term" value="F:DNA binding"/>
    <property type="evidence" value="ECO:0007669"/>
    <property type="project" value="UniProtKB-KW"/>
</dbReference>
<reference evidence="9" key="2">
    <citation type="journal article" date="2018" name="BMC Genomics">
        <title>A manually annotated Actinidia chinensis var. chinensis (kiwifruit) genome highlights the challenges associated with draft genomes and gene prediction in plants.</title>
        <authorList>
            <person name="Pilkington S.M."/>
            <person name="Crowhurst R."/>
            <person name="Hilario E."/>
            <person name="Nardozza S."/>
            <person name="Fraser L."/>
            <person name="Peng Y."/>
            <person name="Gunaseelan K."/>
            <person name="Simpson R."/>
            <person name="Tahir J."/>
            <person name="Deroles S.C."/>
            <person name="Templeton K."/>
            <person name="Luo Z."/>
            <person name="Davy M."/>
            <person name="Cheng C."/>
            <person name="McNeilage M."/>
            <person name="Scaglione D."/>
            <person name="Liu Y."/>
            <person name="Zhang Q."/>
            <person name="Datson P."/>
            <person name="De Silva N."/>
            <person name="Gardiner S.E."/>
            <person name="Bassett H."/>
            <person name="Chagne D."/>
            <person name="McCallum J."/>
            <person name="Dzierzon H."/>
            <person name="Deng C."/>
            <person name="Wang Y.Y."/>
            <person name="Barron L."/>
            <person name="Manako K."/>
            <person name="Bowen J."/>
            <person name="Foster T.M."/>
            <person name="Erridge Z.A."/>
            <person name="Tiffin H."/>
            <person name="Waite C.N."/>
            <person name="Davies K.M."/>
            <person name="Grierson E.P."/>
            <person name="Laing W.A."/>
            <person name="Kirk R."/>
            <person name="Chen X."/>
            <person name="Wood M."/>
            <person name="Montefiori M."/>
            <person name="Brummell D.A."/>
            <person name="Schwinn K.E."/>
            <person name="Catanach A."/>
            <person name="Fullerton C."/>
            <person name="Li D."/>
            <person name="Meiyalaghan S."/>
            <person name="Nieuwenhuizen N."/>
            <person name="Read N."/>
            <person name="Prakash R."/>
            <person name="Hunter D."/>
            <person name="Zhang H."/>
            <person name="McKenzie M."/>
            <person name="Knabel M."/>
            <person name="Harris A."/>
            <person name="Allan A.C."/>
            <person name="Gleave A."/>
            <person name="Chen A."/>
            <person name="Janssen B.J."/>
            <person name="Plunkett B."/>
            <person name="Ampomah-Dwamena C."/>
            <person name="Voogd C."/>
            <person name="Leif D."/>
            <person name="Lafferty D."/>
            <person name="Souleyre E.J.F."/>
            <person name="Varkonyi-Gasic E."/>
            <person name="Gambi F."/>
            <person name="Hanley J."/>
            <person name="Yao J.L."/>
            <person name="Cheung J."/>
            <person name="David K.M."/>
            <person name="Warren B."/>
            <person name="Marsh K."/>
            <person name="Snowden K.C."/>
            <person name="Lin-Wang K."/>
            <person name="Brian L."/>
            <person name="Martinez-Sanchez M."/>
            <person name="Wang M."/>
            <person name="Ileperuma N."/>
            <person name="Macnee N."/>
            <person name="Campin R."/>
            <person name="McAtee P."/>
            <person name="Drummond R.S.M."/>
            <person name="Espley R.V."/>
            <person name="Ireland H.S."/>
            <person name="Wu R."/>
            <person name="Atkinson R.G."/>
            <person name="Karunairetnam S."/>
            <person name="Bulley S."/>
            <person name="Chunkath S."/>
            <person name="Hanley Z."/>
            <person name="Storey R."/>
            <person name="Thrimawithana A.H."/>
            <person name="Thomson S."/>
            <person name="David C."/>
            <person name="Testolin R."/>
            <person name="Huang H."/>
            <person name="Hellens R.P."/>
            <person name="Schaffer R.J."/>
        </authorList>
    </citation>
    <scope>NUCLEOTIDE SEQUENCE [LARGE SCALE GENOMIC DNA]</scope>
    <source>
        <strain evidence="9">cv. Red5</strain>
    </source>
</reference>
<evidence type="ECO:0000256" key="3">
    <source>
        <dbReference type="ARBA" id="ARBA00023125"/>
    </source>
</evidence>
<reference evidence="8 9" key="1">
    <citation type="submission" date="2017-07" db="EMBL/GenBank/DDBJ databases">
        <title>An improved, manually edited Actinidia chinensis var. chinensis (kiwifruit) genome highlights the challenges associated with draft genomes and gene prediction in plants.</title>
        <authorList>
            <person name="Pilkington S."/>
            <person name="Crowhurst R."/>
            <person name="Hilario E."/>
            <person name="Nardozza S."/>
            <person name="Fraser L."/>
            <person name="Peng Y."/>
            <person name="Gunaseelan K."/>
            <person name="Simpson R."/>
            <person name="Tahir J."/>
            <person name="Deroles S."/>
            <person name="Templeton K."/>
            <person name="Luo Z."/>
            <person name="Davy M."/>
            <person name="Cheng C."/>
            <person name="Mcneilage M."/>
            <person name="Scaglione D."/>
            <person name="Liu Y."/>
            <person name="Zhang Q."/>
            <person name="Datson P."/>
            <person name="De Silva N."/>
            <person name="Gardiner S."/>
            <person name="Bassett H."/>
            <person name="Chagne D."/>
            <person name="Mccallum J."/>
            <person name="Dzierzon H."/>
            <person name="Deng C."/>
            <person name="Wang Y.-Y."/>
            <person name="Barron N."/>
            <person name="Manako K."/>
            <person name="Bowen J."/>
            <person name="Foster T."/>
            <person name="Erridge Z."/>
            <person name="Tiffin H."/>
            <person name="Waite C."/>
            <person name="Davies K."/>
            <person name="Grierson E."/>
            <person name="Laing W."/>
            <person name="Kirk R."/>
            <person name="Chen X."/>
            <person name="Wood M."/>
            <person name="Montefiori M."/>
            <person name="Brummell D."/>
            <person name="Schwinn K."/>
            <person name="Catanach A."/>
            <person name="Fullerton C."/>
            <person name="Li D."/>
            <person name="Meiyalaghan S."/>
            <person name="Nieuwenhuizen N."/>
            <person name="Read N."/>
            <person name="Prakash R."/>
            <person name="Hunter D."/>
            <person name="Zhang H."/>
            <person name="Mckenzie M."/>
            <person name="Knabel M."/>
            <person name="Harris A."/>
            <person name="Allan A."/>
            <person name="Chen A."/>
            <person name="Janssen B."/>
            <person name="Plunkett B."/>
            <person name="Dwamena C."/>
            <person name="Voogd C."/>
            <person name="Leif D."/>
            <person name="Lafferty D."/>
            <person name="Souleyre E."/>
            <person name="Varkonyi-Gasic E."/>
            <person name="Gambi F."/>
            <person name="Hanley J."/>
            <person name="Yao J.-L."/>
            <person name="Cheung J."/>
            <person name="David K."/>
            <person name="Warren B."/>
            <person name="Marsh K."/>
            <person name="Snowden K."/>
            <person name="Lin-Wang K."/>
            <person name="Brian L."/>
            <person name="Martinez-Sanchez M."/>
            <person name="Wang M."/>
            <person name="Ileperuma N."/>
            <person name="Macnee N."/>
            <person name="Campin R."/>
            <person name="Mcatee P."/>
            <person name="Drummond R."/>
            <person name="Espley R."/>
            <person name="Ireland H."/>
            <person name="Wu R."/>
            <person name="Atkinson R."/>
            <person name="Karunairetnam S."/>
            <person name="Bulley S."/>
            <person name="Chunkath S."/>
            <person name="Hanley Z."/>
            <person name="Storey R."/>
            <person name="Thrimawithana A."/>
            <person name="Thomson S."/>
            <person name="David C."/>
            <person name="Testolin R."/>
        </authorList>
    </citation>
    <scope>NUCLEOTIDE SEQUENCE [LARGE SCALE GENOMIC DNA]</scope>
    <source>
        <strain evidence="9">cv. Red5</strain>
        <tissue evidence="8">Young leaf</tissue>
    </source>
</reference>
<keyword evidence="4" id="KW-0804">Transcription</keyword>
<comment type="caution">
    <text evidence="8">The sequence shown here is derived from an EMBL/GenBank/DDBJ whole genome shotgun (WGS) entry which is preliminary data.</text>
</comment>
<dbReference type="PANTHER" id="PTHR31391:SF157">
    <property type="entry name" value="B3 DOMAIN-CONTAINING PROTEIN REM16"/>
    <property type="match status" value="1"/>
</dbReference>
<dbReference type="FunCoup" id="A0A2R6PZZ4">
    <property type="interactions" value="84"/>
</dbReference>
<organism evidence="8 9">
    <name type="scientific">Actinidia chinensis var. chinensis</name>
    <name type="common">Chinese soft-hair kiwi</name>
    <dbReference type="NCBI Taxonomy" id="1590841"/>
    <lineage>
        <taxon>Eukaryota</taxon>
        <taxon>Viridiplantae</taxon>
        <taxon>Streptophyta</taxon>
        <taxon>Embryophyta</taxon>
        <taxon>Tracheophyta</taxon>
        <taxon>Spermatophyta</taxon>
        <taxon>Magnoliopsida</taxon>
        <taxon>eudicotyledons</taxon>
        <taxon>Gunneridae</taxon>
        <taxon>Pentapetalae</taxon>
        <taxon>asterids</taxon>
        <taxon>Ericales</taxon>
        <taxon>Actinidiaceae</taxon>
        <taxon>Actinidia</taxon>
    </lineage>
</organism>
<protein>
    <submittedName>
        <fullName evidence="8">B3 domain-containing protein</fullName>
    </submittedName>
</protein>
<dbReference type="InParanoid" id="A0A2R6PZZ4"/>
<name>A0A2R6PZZ4_ACTCC</name>
<dbReference type="Proteomes" id="UP000241394">
    <property type="component" value="Chromosome LG21"/>
</dbReference>
<comment type="subcellular location">
    <subcellularLocation>
        <location evidence="1">Nucleus</location>
    </subcellularLocation>
</comment>
<keyword evidence="9" id="KW-1185">Reference proteome</keyword>
<keyword evidence="2" id="KW-0805">Transcription regulation</keyword>
<proteinExistence type="predicted"/>
<dbReference type="STRING" id="1590841.A0A2R6PZZ4"/>
<dbReference type="OMA" id="FMTGDFQ"/>
<evidence type="ECO:0000256" key="4">
    <source>
        <dbReference type="ARBA" id="ARBA00023163"/>
    </source>
</evidence>
<feature type="domain" description="TF-B3" evidence="7">
    <location>
        <begin position="22"/>
        <end position="115"/>
    </location>
</feature>
<evidence type="ECO:0000256" key="1">
    <source>
        <dbReference type="ARBA" id="ARBA00004123"/>
    </source>
</evidence>
<dbReference type="AlphaFoldDB" id="A0A2R6PZZ4"/>
<dbReference type="SUPFAM" id="SSF101936">
    <property type="entry name" value="DNA-binding pseudobarrel domain"/>
    <property type="match status" value="2"/>
</dbReference>
<dbReference type="CDD" id="cd10017">
    <property type="entry name" value="B3_DNA"/>
    <property type="match status" value="2"/>
</dbReference>
<dbReference type="Pfam" id="PF02362">
    <property type="entry name" value="B3"/>
    <property type="match status" value="2"/>
</dbReference>
<evidence type="ECO:0000256" key="2">
    <source>
        <dbReference type="ARBA" id="ARBA00023015"/>
    </source>
</evidence>
<dbReference type="PANTHER" id="PTHR31391">
    <property type="entry name" value="B3 DOMAIN-CONTAINING PROTEIN OS11G0197600-RELATED"/>
    <property type="match status" value="1"/>
</dbReference>
<dbReference type="PROSITE" id="PS50863">
    <property type="entry name" value="B3"/>
    <property type="match status" value="2"/>
</dbReference>
<dbReference type="OrthoDB" id="590488at2759"/>
<accession>A0A2R6PZZ4</accession>
<dbReference type="GO" id="GO:0005634">
    <property type="term" value="C:nucleus"/>
    <property type="evidence" value="ECO:0007669"/>
    <property type="project" value="UniProtKB-SubCell"/>
</dbReference>
<feature type="domain" description="TF-B3" evidence="7">
    <location>
        <begin position="256"/>
        <end position="352"/>
    </location>
</feature>
<keyword evidence="5" id="KW-0539">Nucleus</keyword>
<dbReference type="SMART" id="SM01019">
    <property type="entry name" value="B3"/>
    <property type="match status" value="2"/>
</dbReference>
<keyword evidence="3" id="KW-0238">DNA-binding</keyword>
<feature type="compositionally biased region" description="Basic residues" evidence="6">
    <location>
        <begin position="174"/>
        <end position="183"/>
    </location>
</feature>
<dbReference type="EMBL" id="NKQK01000021">
    <property type="protein sequence ID" value="PSR99729.1"/>
    <property type="molecule type" value="Genomic_DNA"/>
</dbReference>
<evidence type="ECO:0000313" key="8">
    <source>
        <dbReference type="EMBL" id="PSR99729.1"/>
    </source>
</evidence>
<dbReference type="Gramene" id="PSR99729">
    <property type="protein sequence ID" value="PSR99729"/>
    <property type="gene ID" value="CEY00_Acc23701"/>
</dbReference>
<dbReference type="InterPro" id="IPR044837">
    <property type="entry name" value="REM16-like"/>
</dbReference>
<dbReference type="Gene3D" id="2.40.330.10">
    <property type="entry name" value="DNA-binding pseudobarrel domain"/>
    <property type="match status" value="2"/>
</dbReference>
<sequence>MGEECKDCRKWEEDMYWTRFQSIMFCQSLSKGFEQQLAIPPKFANNLKEKLPENVTIKGPSGAKWNVGLVTSGDNVLFKRGWKVFVEDHSLEEDDVLIFKYNGDSRFDVLIFNGRNLCEREASYFVRKCGHTELDGGSQTKRNIVESSVEVSHTEDYALSKRPKKDDNVTPVKKGSHSRANGRIRKGARSHLLVELETANAEISTYGGPEKVNSNAKKGSVTAYPVQHVSNRRPVTEGEKEKALQMAHAASTKDSIIVVMRLSHVYRGFYMSIPSEWALSHLPRKNQQVILRMKEKTWRANFNYKVYGGGLTGGWRNFAFENNLEEFDVCLFELAGGATDAIIMDVSIFRVIDEVTPLTHMTSFSSPRGKQSKRLRRKKN</sequence>
<evidence type="ECO:0000256" key="6">
    <source>
        <dbReference type="SAM" id="MobiDB-lite"/>
    </source>
</evidence>
<dbReference type="InterPro" id="IPR015300">
    <property type="entry name" value="DNA-bd_pseudobarrel_sf"/>
</dbReference>
<evidence type="ECO:0000259" key="7">
    <source>
        <dbReference type="PROSITE" id="PS50863"/>
    </source>
</evidence>
<evidence type="ECO:0000313" key="9">
    <source>
        <dbReference type="Proteomes" id="UP000241394"/>
    </source>
</evidence>
<feature type="region of interest" description="Disordered" evidence="6">
    <location>
        <begin position="162"/>
        <end position="183"/>
    </location>
</feature>
<gene>
    <name evidence="8" type="ORF">CEY00_Acc23701</name>
</gene>
<evidence type="ECO:0000256" key="5">
    <source>
        <dbReference type="ARBA" id="ARBA00023242"/>
    </source>
</evidence>